<feature type="transmembrane region" description="Helical" evidence="1">
    <location>
        <begin position="67"/>
        <end position="89"/>
    </location>
</feature>
<feature type="transmembrane region" description="Helical" evidence="1">
    <location>
        <begin position="109"/>
        <end position="130"/>
    </location>
</feature>
<reference evidence="3 4" key="1">
    <citation type="submission" date="2017-08" db="EMBL/GenBank/DDBJ databases">
        <authorList>
            <person name="de Groot N.N."/>
        </authorList>
    </citation>
    <scope>NUCLEOTIDE SEQUENCE [LARGE SCALE GENOMIC DNA]</scope>
    <source>
        <strain evidence="3 4">USBA 352</strain>
    </source>
</reference>
<sequence length="131" mass="14907">MSWLLSVLLRFASSGLVDRTLSYLERRHAEETGREKLRTQVEIETIRAAVSETRILADLQRSKMDHWVYWFFVALFLAPLGLWWAAVIADSIGGFAWNVAALPPPLDEWAADMVRWIFFTGGAAATIRALR</sequence>
<evidence type="ECO:0000313" key="3">
    <source>
        <dbReference type="EMBL" id="SOC27674.1"/>
    </source>
</evidence>
<evidence type="ECO:0000313" key="4">
    <source>
        <dbReference type="Proteomes" id="UP000219331"/>
    </source>
</evidence>
<dbReference type="Proteomes" id="UP000219331">
    <property type="component" value="Unassembled WGS sequence"/>
</dbReference>
<keyword evidence="1" id="KW-0812">Transmembrane</keyword>
<evidence type="ECO:0000313" key="2">
    <source>
        <dbReference type="EMBL" id="SOC26909.1"/>
    </source>
</evidence>
<keyword evidence="1" id="KW-0472">Membrane</keyword>
<keyword evidence="1" id="KW-1133">Transmembrane helix</keyword>
<keyword evidence="4" id="KW-1185">Reference proteome</keyword>
<accession>A0A285TUA5</accession>
<organism evidence="3 4">
    <name type="scientific">Stappia indica</name>
    <dbReference type="NCBI Taxonomy" id="538381"/>
    <lineage>
        <taxon>Bacteria</taxon>
        <taxon>Pseudomonadati</taxon>
        <taxon>Pseudomonadota</taxon>
        <taxon>Alphaproteobacteria</taxon>
        <taxon>Hyphomicrobiales</taxon>
        <taxon>Stappiaceae</taxon>
        <taxon>Stappia</taxon>
    </lineage>
</organism>
<dbReference type="EMBL" id="OBML01000017">
    <property type="protein sequence ID" value="SOC26909.1"/>
    <property type="molecule type" value="Genomic_DNA"/>
</dbReference>
<proteinExistence type="predicted"/>
<evidence type="ECO:0008006" key="5">
    <source>
        <dbReference type="Google" id="ProtNLM"/>
    </source>
</evidence>
<gene>
    <name evidence="2" type="ORF">SAMN05421512_11720</name>
    <name evidence="3" type="ORF">SAMN05421512_12022</name>
</gene>
<dbReference type="AlphaFoldDB" id="A0A285TUA5"/>
<dbReference type="RefSeq" id="WP_097176619.1">
    <property type="nucleotide sequence ID" value="NZ_OBML01000017.1"/>
</dbReference>
<name>A0A285TUA5_9HYPH</name>
<protein>
    <recommendedName>
        <fullName evidence="5">Holin of 3TMs, for gene-transfer release</fullName>
    </recommendedName>
</protein>
<dbReference type="EMBL" id="OBML01000020">
    <property type="protein sequence ID" value="SOC27674.1"/>
    <property type="molecule type" value="Genomic_DNA"/>
</dbReference>
<evidence type="ECO:0000256" key="1">
    <source>
        <dbReference type="SAM" id="Phobius"/>
    </source>
</evidence>
<dbReference type="OrthoDB" id="8449249at2"/>